<dbReference type="SUPFAM" id="SSF52279">
    <property type="entry name" value="Beta-D-glucan exohydrolase, C-terminal domain"/>
    <property type="match status" value="1"/>
</dbReference>
<dbReference type="InterPro" id="IPR013783">
    <property type="entry name" value="Ig-like_fold"/>
</dbReference>
<dbReference type="Proteomes" id="UP001350748">
    <property type="component" value="Unassembled WGS sequence"/>
</dbReference>
<dbReference type="SUPFAM" id="SSF51445">
    <property type="entry name" value="(Trans)glycosidases"/>
    <property type="match status" value="1"/>
</dbReference>
<dbReference type="Gene3D" id="3.20.20.300">
    <property type="entry name" value="Glycoside hydrolase, family 3, N-terminal domain"/>
    <property type="match status" value="1"/>
</dbReference>
<organism evidence="8 9">
    <name type="scientific">Methylocystis borbori</name>
    <dbReference type="NCBI Taxonomy" id="3118750"/>
    <lineage>
        <taxon>Bacteria</taxon>
        <taxon>Pseudomonadati</taxon>
        <taxon>Pseudomonadota</taxon>
        <taxon>Alphaproteobacteria</taxon>
        <taxon>Hyphomicrobiales</taxon>
        <taxon>Methylocystaceae</taxon>
        <taxon>Methylocystis</taxon>
    </lineage>
</organism>
<evidence type="ECO:0000256" key="5">
    <source>
        <dbReference type="ARBA" id="ARBA00022801"/>
    </source>
</evidence>
<dbReference type="Pfam" id="PF14310">
    <property type="entry name" value="Fn3-like"/>
    <property type="match status" value="1"/>
</dbReference>
<dbReference type="Gene3D" id="3.40.50.1700">
    <property type="entry name" value="Glycoside hydrolase family 3 C-terminal domain"/>
    <property type="match status" value="1"/>
</dbReference>
<dbReference type="EC" id="3.2.1.21" evidence="3"/>
<evidence type="ECO:0000256" key="6">
    <source>
        <dbReference type="ARBA" id="ARBA00023295"/>
    </source>
</evidence>
<evidence type="ECO:0000313" key="8">
    <source>
        <dbReference type="EMBL" id="MEF3366170.1"/>
    </source>
</evidence>
<dbReference type="EMBL" id="JAZHYN010000013">
    <property type="protein sequence ID" value="MEF3366170.1"/>
    <property type="molecule type" value="Genomic_DNA"/>
</dbReference>
<proteinExistence type="inferred from homology"/>
<dbReference type="Pfam" id="PF01915">
    <property type="entry name" value="Glyco_hydro_3_C"/>
    <property type="match status" value="1"/>
</dbReference>
<evidence type="ECO:0000256" key="4">
    <source>
        <dbReference type="ARBA" id="ARBA00022729"/>
    </source>
</evidence>
<sequence>MARIDSLLRAMTLEEKLGQLNLVTANQTVTGPIVAGEMPQDIRAGRVGGVFNLWGRETATGAQRLAVEETRLGVPLLFGLDVLHGHRTIFPIPLAEAGAFDESLWEHTARVAAFEAANEGVCLTFAPMLDVARDPRWGRIAEGPGEDPFLAEKFARAKVKGFQGESLSHRNAIAATAKHFCAGGAATAGRDYASVDVSERALREVYLPPFRAAVEAGVAAIMSAFNSVNGHPMAAHGVLLNGFLRRELGFEGVVMSDYGAIAELVEHGVAADLVEAAALALKAGVDMDMVSGVYLNRLPEALARGLVEMGDIDAAVARVLRLKERLGLFDDPYRFAMLEEDANETHRELAREAARRAITLLSNDGVLPLAADIRRLAVIGPLADAPAEMLGPWCAAGASANCVTVLEGLKSALPHCDIAHHPGVSIAGDDESGIEAACALAAGADAILLCLGESAGMSGEAASRAMLGLPGKQRALAEKVLALGAPAIALLTSGRPLTVPWLFEKAQAVLATWFLGDMAGNAIADVLTGRFNPSARLPVAWPREVGQIPIFYAERSTGRPPEANNPFTSKYLDCPVEPQFPFGHGLSYARVTLANLRVNKIEFSPDEHIETTIEARNESDKTTQETIFLFIHDVTASVARPLMELKACARVALAPYESKTVAFTLGAESFSFLGEDMEPLIEPGAFDILVGLSAERKNLLSARVRLLSISQPGGRA</sequence>
<keyword evidence="9" id="KW-1185">Reference proteome</keyword>
<dbReference type="InterPro" id="IPR017853">
    <property type="entry name" value="GH"/>
</dbReference>
<comment type="similarity">
    <text evidence="2">Belongs to the glycosyl hydrolase 3 family.</text>
</comment>
<dbReference type="InterPro" id="IPR026891">
    <property type="entry name" value="Fn3-like"/>
</dbReference>
<dbReference type="Gene3D" id="2.60.40.10">
    <property type="entry name" value="Immunoglobulins"/>
    <property type="match status" value="1"/>
</dbReference>
<reference evidence="8 9" key="1">
    <citation type="submission" date="2024-02" db="EMBL/GenBank/DDBJ databases">
        <authorList>
            <person name="Grouzdev D."/>
        </authorList>
    </citation>
    <scope>NUCLEOTIDE SEQUENCE [LARGE SCALE GENOMIC DNA]</scope>
    <source>
        <strain evidence="8 9">9N</strain>
    </source>
</reference>
<name>A0ABU7XG43_9HYPH</name>
<dbReference type="InterPro" id="IPR036962">
    <property type="entry name" value="Glyco_hydro_3_N_sf"/>
</dbReference>
<evidence type="ECO:0000256" key="2">
    <source>
        <dbReference type="ARBA" id="ARBA00005336"/>
    </source>
</evidence>
<keyword evidence="5 8" id="KW-0378">Hydrolase</keyword>
<evidence type="ECO:0000256" key="3">
    <source>
        <dbReference type="ARBA" id="ARBA00012744"/>
    </source>
</evidence>
<evidence type="ECO:0000259" key="7">
    <source>
        <dbReference type="SMART" id="SM01217"/>
    </source>
</evidence>
<feature type="domain" description="Fibronectin type III-like" evidence="7">
    <location>
        <begin position="625"/>
        <end position="694"/>
    </location>
</feature>
<keyword evidence="6" id="KW-0326">Glycosidase</keyword>
<dbReference type="InterPro" id="IPR036881">
    <property type="entry name" value="Glyco_hydro_3_C_sf"/>
</dbReference>
<gene>
    <name evidence="8" type="ORF">V3H18_06420</name>
</gene>
<dbReference type="SMART" id="SM01217">
    <property type="entry name" value="Fn3_like"/>
    <property type="match status" value="1"/>
</dbReference>
<dbReference type="InterPro" id="IPR051915">
    <property type="entry name" value="Cellulose_Degrad_GH3"/>
</dbReference>
<evidence type="ECO:0000313" key="9">
    <source>
        <dbReference type="Proteomes" id="UP001350748"/>
    </source>
</evidence>
<dbReference type="PANTHER" id="PTHR30620:SF16">
    <property type="entry name" value="LYSOSOMAL BETA GLUCOSIDASE"/>
    <property type="match status" value="1"/>
</dbReference>
<comment type="catalytic activity">
    <reaction evidence="1">
        <text>Hydrolysis of terminal, non-reducing beta-D-glucosyl residues with release of beta-D-glucose.</text>
        <dbReference type="EC" id="3.2.1.21"/>
    </reaction>
</comment>
<protein>
    <recommendedName>
        <fullName evidence="3">beta-glucosidase</fullName>
        <ecNumber evidence="3">3.2.1.21</ecNumber>
    </recommendedName>
</protein>
<dbReference type="Pfam" id="PF00933">
    <property type="entry name" value="Glyco_hydro_3"/>
    <property type="match status" value="1"/>
</dbReference>
<evidence type="ECO:0000256" key="1">
    <source>
        <dbReference type="ARBA" id="ARBA00000448"/>
    </source>
</evidence>
<keyword evidence="4" id="KW-0732">Signal</keyword>
<dbReference type="GO" id="GO:0016787">
    <property type="term" value="F:hydrolase activity"/>
    <property type="evidence" value="ECO:0007669"/>
    <property type="project" value="UniProtKB-KW"/>
</dbReference>
<dbReference type="PRINTS" id="PR00133">
    <property type="entry name" value="GLHYDRLASE3"/>
</dbReference>
<dbReference type="RefSeq" id="WP_332081149.1">
    <property type="nucleotide sequence ID" value="NZ_JAZHYN010000013.1"/>
</dbReference>
<accession>A0ABU7XG43</accession>
<dbReference type="PANTHER" id="PTHR30620">
    <property type="entry name" value="PERIPLASMIC BETA-GLUCOSIDASE-RELATED"/>
    <property type="match status" value="1"/>
</dbReference>
<dbReference type="InterPro" id="IPR001764">
    <property type="entry name" value="Glyco_hydro_3_N"/>
</dbReference>
<dbReference type="InterPro" id="IPR002772">
    <property type="entry name" value="Glyco_hydro_3_C"/>
</dbReference>
<comment type="caution">
    <text evidence="8">The sequence shown here is derived from an EMBL/GenBank/DDBJ whole genome shotgun (WGS) entry which is preliminary data.</text>
</comment>